<organism evidence="2 3">
    <name type="scientific">Rotaria magnacalcarata</name>
    <dbReference type="NCBI Taxonomy" id="392030"/>
    <lineage>
        <taxon>Eukaryota</taxon>
        <taxon>Metazoa</taxon>
        <taxon>Spiralia</taxon>
        <taxon>Gnathifera</taxon>
        <taxon>Rotifera</taxon>
        <taxon>Eurotatoria</taxon>
        <taxon>Bdelloidea</taxon>
        <taxon>Philodinida</taxon>
        <taxon>Philodinidae</taxon>
        <taxon>Rotaria</taxon>
    </lineage>
</organism>
<sequence>CLKSRTLLHAHLTRLTTLSDDLDKDKRYIVKKSPYLINEMINIEAQLVALGHAGRCKKFRF</sequence>
<dbReference type="AlphaFoldDB" id="A0A8S3D8J5"/>
<evidence type="ECO:0000313" key="2">
    <source>
        <dbReference type="EMBL" id="CAF4977474.1"/>
    </source>
</evidence>
<feature type="non-terminal residue" evidence="2">
    <location>
        <position position="1"/>
    </location>
</feature>
<comment type="caution">
    <text evidence="2">The sequence shown here is derived from an EMBL/GenBank/DDBJ whole genome shotgun (WGS) entry which is preliminary data.</text>
</comment>
<proteinExistence type="predicted"/>
<evidence type="ECO:0000313" key="1">
    <source>
        <dbReference type="EMBL" id="CAF4470452.1"/>
    </source>
</evidence>
<protein>
    <submittedName>
        <fullName evidence="2">Uncharacterized protein</fullName>
    </submittedName>
</protein>
<dbReference type="SUPFAM" id="SSF158702">
    <property type="entry name" value="Sec63 N-terminal domain-like"/>
    <property type="match status" value="1"/>
</dbReference>
<dbReference type="Gene3D" id="1.10.3380.10">
    <property type="entry name" value="Sec63 N-terminal domain-like domain"/>
    <property type="match status" value="1"/>
</dbReference>
<gene>
    <name evidence="1" type="ORF">BYL167_LOCUS34638</name>
    <name evidence="2" type="ORF">GIL414_LOCUS55813</name>
</gene>
<evidence type="ECO:0000313" key="3">
    <source>
        <dbReference type="Proteomes" id="UP000681720"/>
    </source>
</evidence>
<name>A0A8S3D8J5_9BILA</name>
<dbReference type="EMBL" id="CAJOBJ010198948">
    <property type="protein sequence ID" value="CAF4977474.1"/>
    <property type="molecule type" value="Genomic_DNA"/>
</dbReference>
<accession>A0A8S3D8J5</accession>
<dbReference type="Proteomes" id="UP000681720">
    <property type="component" value="Unassembled WGS sequence"/>
</dbReference>
<reference evidence="2" key="1">
    <citation type="submission" date="2021-02" db="EMBL/GenBank/DDBJ databases">
        <authorList>
            <person name="Nowell W R."/>
        </authorList>
    </citation>
    <scope>NUCLEOTIDE SEQUENCE</scope>
</reference>
<dbReference type="Proteomes" id="UP000681967">
    <property type="component" value="Unassembled WGS sequence"/>
</dbReference>
<dbReference type="EMBL" id="CAJOBH010070678">
    <property type="protein sequence ID" value="CAF4470452.1"/>
    <property type="molecule type" value="Genomic_DNA"/>
</dbReference>